<name>A0A3S5A2L7_9PLAT</name>
<accession>A0A3S5A2L7</accession>
<sequence>MAKLTYYAVYNAAKTFENVPSPLSDAGNHDNYYSSRLRTSCNSVLTMVPLADNADETFGNVASQLFNAGTRDYYGRGHGTRYVPQCLHDIWTNNTDVLAISRQPQVCWTIKIPWYENHADFDLNMAAVPTL</sequence>
<gene>
    <name evidence="1" type="ORF">PXEA_LOCUS3643</name>
</gene>
<evidence type="ECO:0000313" key="1">
    <source>
        <dbReference type="EMBL" id="VEL10203.1"/>
    </source>
</evidence>
<organism evidence="1 2">
    <name type="scientific">Protopolystoma xenopodis</name>
    <dbReference type="NCBI Taxonomy" id="117903"/>
    <lineage>
        <taxon>Eukaryota</taxon>
        <taxon>Metazoa</taxon>
        <taxon>Spiralia</taxon>
        <taxon>Lophotrochozoa</taxon>
        <taxon>Platyhelminthes</taxon>
        <taxon>Monogenea</taxon>
        <taxon>Polyopisthocotylea</taxon>
        <taxon>Polystomatidea</taxon>
        <taxon>Polystomatidae</taxon>
        <taxon>Protopolystoma</taxon>
    </lineage>
</organism>
<reference evidence="1" key="1">
    <citation type="submission" date="2018-11" db="EMBL/GenBank/DDBJ databases">
        <authorList>
            <consortium name="Pathogen Informatics"/>
        </authorList>
    </citation>
    <scope>NUCLEOTIDE SEQUENCE</scope>
</reference>
<keyword evidence="2" id="KW-1185">Reference proteome</keyword>
<protein>
    <submittedName>
        <fullName evidence="1">Uncharacterized protein</fullName>
    </submittedName>
</protein>
<dbReference type="Proteomes" id="UP000784294">
    <property type="component" value="Unassembled WGS sequence"/>
</dbReference>
<dbReference type="EMBL" id="CAAALY010008326">
    <property type="protein sequence ID" value="VEL10203.1"/>
    <property type="molecule type" value="Genomic_DNA"/>
</dbReference>
<comment type="caution">
    <text evidence="1">The sequence shown here is derived from an EMBL/GenBank/DDBJ whole genome shotgun (WGS) entry which is preliminary data.</text>
</comment>
<evidence type="ECO:0000313" key="2">
    <source>
        <dbReference type="Proteomes" id="UP000784294"/>
    </source>
</evidence>
<proteinExistence type="predicted"/>
<dbReference type="AlphaFoldDB" id="A0A3S5A2L7"/>